<dbReference type="PANTHER" id="PTHR21192">
    <property type="entry name" value="NUCLEAR PROTEIN E3-3"/>
    <property type="match status" value="1"/>
</dbReference>
<sequence>MQLTEHRPGDHHIIRQAAADLIVVDDQRFTRSLIVGARLLESDWPVSSYDDLDASMIEPLLRHRPEVVLLAMGETQCFPPIELQREFLRAGVGLECMTVPAAARTFNVLMSENRRALAGFILKPR</sequence>
<dbReference type="RefSeq" id="WP_049725698.1">
    <property type="nucleotide sequence ID" value="NZ_CP012154.1"/>
</dbReference>
<dbReference type="KEGG" id="wma:WM2015_1747"/>
<accession>A0A0K0XWN5</accession>
<organism evidence="1 2">
    <name type="scientific">Wenzhouxiangella marina</name>
    <dbReference type="NCBI Taxonomy" id="1579979"/>
    <lineage>
        <taxon>Bacteria</taxon>
        <taxon>Pseudomonadati</taxon>
        <taxon>Pseudomonadota</taxon>
        <taxon>Gammaproteobacteria</taxon>
        <taxon>Chromatiales</taxon>
        <taxon>Wenzhouxiangellaceae</taxon>
        <taxon>Wenzhouxiangella</taxon>
    </lineage>
</organism>
<keyword evidence="2" id="KW-1185">Reference proteome</keyword>
<gene>
    <name evidence="1" type="ORF">WM2015_1747</name>
</gene>
<dbReference type="OrthoDB" id="9800373at2"/>
<name>A0A0K0XWN5_9GAMM</name>
<dbReference type="AlphaFoldDB" id="A0A0K0XWN5"/>
<dbReference type="PANTHER" id="PTHR21192:SF2">
    <property type="entry name" value="NADH DEHYDROGENASE [UBIQUINONE] 1 ALPHA SUBCOMPLEX ASSEMBLY FACTOR 3"/>
    <property type="match status" value="1"/>
</dbReference>
<dbReference type="STRING" id="1579979.WM2015_1747"/>
<dbReference type="Proteomes" id="UP000066624">
    <property type="component" value="Chromosome"/>
</dbReference>
<dbReference type="InterPro" id="IPR007523">
    <property type="entry name" value="NDUFAF3/AAMDC"/>
</dbReference>
<dbReference type="InterPro" id="IPR036748">
    <property type="entry name" value="MTH938-like_sf"/>
</dbReference>
<evidence type="ECO:0000313" key="1">
    <source>
        <dbReference type="EMBL" id="AKS42114.1"/>
    </source>
</evidence>
<dbReference type="SUPFAM" id="SSF64076">
    <property type="entry name" value="MTH938-like"/>
    <property type="match status" value="1"/>
</dbReference>
<proteinExistence type="predicted"/>
<dbReference type="EMBL" id="CP012154">
    <property type="protein sequence ID" value="AKS42114.1"/>
    <property type="molecule type" value="Genomic_DNA"/>
</dbReference>
<dbReference type="Pfam" id="PF04430">
    <property type="entry name" value="DUF498"/>
    <property type="match status" value="1"/>
</dbReference>
<protein>
    <submittedName>
        <fullName evidence="1">Uncharacterized protein</fullName>
    </submittedName>
</protein>
<evidence type="ECO:0000313" key="2">
    <source>
        <dbReference type="Proteomes" id="UP000066624"/>
    </source>
</evidence>
<dbReference type="Gene3D" id="3.40.1230.10">
    <property type="entry name" value="MTH938-like"/>
    <property type="match status" value="1"/>
</dbReference>
<reference evidence="1 2" key="1">
    <citation type="submission" date="2015-07" db="EMBL/GenBank/DDBJ databases">
        <authorList>
            <person name="Noorani M."/>
        </authorList>
    </citation>
    <scope>NUCLEOTIDE SEQUENCE [LARGE SCALE GENOMIC DNA]</scope>
    <source>
        <strain evidence="1 2">KCTC 42284</strain>
    </source>
</reference>